<gene>
    <name evidence="1" type="ORF">EUX98_g9692</name>
</gene>
<comment type="caution">
    <text evidence="1">The sequence shown here is derived from an EMBL/GenBank/DDBJ whole genome shotgun (WGS) entry which is preliminary data.</text>
</comment>
<feature type="non-terminal residue" evidence="1">
    <location>
        <position position="1"/>
    </location>
</feature>
<evidence type="ECO:0000313" key="2">
    <source>
        <dbReference type="Proteomes" id="UP000308730"/>
    </source>
</evidence>
<evidence type="ECO:0000313" key="1">
    <source>
        <dbReference type="EMBL" id="THH13700.1"/>
    </source>
</evidence>
<dbReference type="Proteomes" id="UP000308730">
    <property type="component" value="Unassembled WGS sequence"/>
</dbReference>
<organism evidence="1 2">
    <name type="scientific">Antrodiella citrinella</name>
    <dbReference type="NCBI Taxonomy" id="2447956"/>
    <lineage>
        <taxon>Eukaryota</taxon>
        <taxon>Fungi</taxon>
        <taxon>Dikarya</taxon>
        <taxon>Basidiomycota</taxon>
        <taxon>Agaricomycotina</taxon>
        <taxon>Agaricomycetes</taxon>
        <taxon>Polyporales</taxon>
        <taxon>Steccherinaceae</taxon>
        <taxon>Antrodiella</taxon>
    </lineage>
</organism>
<dbReference type="AlphaFoldDB" id="A0A4S4LTW4"/>
<accession>A0A4S4LTW4</accession>
<dbReference type="EMBL" id="SGPM01001032">
    <property type="protein sequence ID" value="THH13700.1"/>
    <property type="molecule type" value="Genomic_DNA"/>
</dbReference>
<proteinExistence type="predicted"/>
<keyword evidence="2" id="KW-1185">Reference proteome</keyword>
<name>A0A4S4LTW4_9APHY</name>
<sequence length="204" mass="22571">PGSSTLRFSPYTASTVDLPAKSPRKRAATSVSAVTSGKDIGKNVADFRIEEERKRAEKFASDPALFGVFDSSPSFPHLIEFEEVSKQAKLGPKLGISIRTVLNGKPKLVGETDKVLKNWPKGVMRLTVPGARGARLSWDAVIDTNEGHITRLRLLQEAVKAVVTYRFPENAIKKPEMMRILHGIHINAIRYEQGKGTWVLDFGF</sequence>
<protein>
    <submittedName>
        <fullName evidence="1">Uncharacterized protein</fullName>
    </submittedName>
</protein>
<reference evidence="1 2" key="1">
    <citation type="submission" date="2019-02" db="EMBL/GenBank/DDBJ databases">
        <title>Genome sequencing of the rare red list fungi Antrodiella citrinella (Flaviporus citrinellus).</title>
        <authorList>
            <person name="Buettner E."/>
            <person name="Kellner H."/>
        </authorList>
    </citation>
    <scope>NUCLEOTIDE SEQUENCE [LARGE SCALE GENOMIC DNA]</scope>
    <source>
        <strain evidence="1 2">DSM 108506</strain>
    </source>
</reference>